<dbReference type="GO" id="GO:0003676">
    <property type="term" value="F:nucleic acid binding"/>
    <property type="evidence" value="ECO:0007669"/>
    <property type="project" value="InterPro"/>
</dbReference>
<reference evidence="3" key="1">
    <citation type="submission" date="2019-08" db="EMBL/GenBank/DDBJ databases">
        <authorList>
            <person name="Kucharzyk K."/>
            <person name="Murdoch R.W."/>
            <person name="Higgins S."/>
            <person name="Loffler F."/>
        </authorList>
    </citation>
    <scope>NUCLEOTIDE SEQUENCE</scope>
</reference>
<dbReference type="InterPro" id="IPR047656">
    <property type="entry name" value="IS481-like_transpos"/>
</dbReference>
<gene>
    <name evidence="3" type="ORF">SDC9_43847</name>
</gene>
<dbReference type="Pfam" id="PF13683">
    <property type="entry name" value="rve_3"/>
    <property type="match status" value="1"/>
</dbReference>
<dbReference type="Gene3D" id="3.30.420.10">
    <property type="entry name" value="Ribonuclease H-like superfamily/Ribonuclease H"/>
    <property type="match status" value="1"/>
</dbReference>
<dbReference type="GO" id="GO:0015074">
    <property type="term" value="P:DNA integration"/>
    <property type="evidence" value="ECO:0007669"/>
    <property type="project" value="InterPro"/>
</dbReference>
<evidence type="ECO:0000256" key="1">
    <source>
        <dbReference type="SAM" id="MobiDB-lite"/>
    </source>
</evidence>
<dbReference type="EMBL" id="VSSQ01000567">
    <property type="protein sequence ID" value="MPL97655.1"/>
    <property type="molecule type" value="Genomic_DNA"/>
</dbReference>
<feature type="domain" description="Integrase catalytic" evidence="2">
    <location>
        <begin position="158"/>
        <end position="334"/>
    </location>
</feature>
<name>A0A644W1P1_9ZZZZ</name>
<dbReference type="PROSITE" id="PS50994">
    <property type="entry name" value="INTEGRASE"/>
    <property type="match status" value="1"/>
</dbReference>
<comment type="caution">
    <text evidence="3">The sequence shown here is derived from an EMBL/GenBank/DDBJ whole genome shotgun (WGS) entry which is preliminary data.</text>
</comment>
<accession>A0A644W1P1</accession>
<dbReference type="Pfam" id="PF13551">
    <property type="entry name" value="HTH_29"/>
    <property type="match status" value="1"/>
</dbReference>
<protein>
    <recommendedName>
        <fullName evidence="2">Integrase catalytic domain-containing protein</fullName>
    </recommendedName>
</protein>
<feature type="region of interest" description="Disordered" evidence="1">
    <location>
        <begin position="355"/>
        <end position="377"/>
    </location>
</feature>
<dbReference type="InterPro" id="IPR009057">
    <property type="entry name" value="Homeodomain-like_sf"/>
</dbReference>
<organism evidence="3">
    <name type="scientific">bioreactor metagenome</name>
    <dbReference type="NCBI Taxonomy" id="1076179"/>
    <lineage>
        <taxon>unclassified sequences</taxon>
        <taxon>metagenomes</taxon>
        <taxon>ecological metagenomes</taxon>
    </lineage>
</organism>
<dbReference type="AlphaFoldDB" id="A0A644W1P1"/>
<dbReference type="InterPro" id="IPR001584">
    <property type="entry name" value="Integrase_cat-core"/>
</dbReference>
<proteinExistence type="predicted"/>
<dbReference type="SUPFAM" id="SSF53098">
    <property type="entry name" value="Ribonuclease H-like"/>
    <property type="match status" value="1"/>
</dbReference>
<dbReference type="SUPFAM" id="SSF46689">
    <property type="entry name" value="Homeodomain-like"/>
    <property type="match status" value="1"/>
</dbReference>
<dbReference type="NCBIfam" id="NF033577">
    <property type="entry name" value="transpos_IS481"/>
    <property type="match status" value="1"/>
</dbReference>
<sequence>MNTETKLIKNKLGLLKLAEELGNVSQACKYLGYSRDTFYRYKELFEEGGEMGLQEISRRKPIIKNRIELEIEKRVVAFATENPAFGQVRASNELKKEGVFISPAGVRCVWLRNDLETFKKRLKALEAKAAQEGLILTEAQVVALEKAKEEKVAKGEIETYHPGYLGAQDTYYVGNIKGVGRIYQQTFIDTYAKVATVKLYDRKVALVAADMLNDRVLPLYDQYGIPLMRILTDRGTEYCGAREHHEYQLYLAIEDVEHTKTKAKSPQTNGICERFHRTIQEEFYATAFRKKIYSTIEELQVDVDIWLDYYNNHRPHSGKYCYGKTPMQTWKDSIHLTKEKMLETLNQNFVSLPSSDEVEAGSAGEQPARNNPIGWNGRGGDFTPSYQSVIPNHYVLEKPNT</sequence>
<evidence type="ECO:0000313" key="3">
    <source>
        <dbReference type="EMBL" id="MPL97655.1"/>
    </source>
</evidence>
<evidence type="ECO:0000259" key="2">
    <source>
        <dbReference type="PROSITE" id="PS50994"/>
    </source>
</evidence>
<dbReference type="InterPro" id="IPR036397">
    <property type="entry name" value="RNaseH_sf"/>
</dbReference>
<dbReference type="InterPro" id="IPR012337">
    <property type="entry name" value="RNaseH-like_sf"/>
</dbReference>